<protein>
    <submittedName>
        <fullName evidence="1">Uncharacterized protein</fullName>
    </submittedName>
</protein>
<sequence length="84" mass="9322">MPRIEVQPGMTPEDRFRDGAIFEAVGVDLAVLENNGLQLGLKGLLSKFNPEEGDMAMVLLSFCTPTEILKNSEETWAPYLTDSY</sequence>
<dbReference type="AlphaFoldDB" id="A0A8X6UIV2"/>
<accession>A0A8X6UIV2</accession>
<keyword evidence="2" id="KW-1185">Reference proteome</keyword>
<dbReference type="EMBL" id="BMAW01079271">
    <property type="protein sequence ID" value="GFU14645.1"/>
    <property type="molecule type" value="Genomic_DNA"/>
</dbReference>
<reference evidence="1" key="1">
    <citation type="submission" date="2020-08" db="EMBL/GenBank/DDBJ databases">
        <title>Multicomponent nature underlies the extraordinary mechanical properties of spider dragline silk.</title>
        <authorList>
            <person name="Kono N."/>
            <person name="Nakamura H."/>
            <person name="Mori M."/>
            <person name="Yoshida Y."/>
            <person name="Ohtoshi R."/>
            <person name="Malay A.D."/>
            <person name="Moran D.A.P."/>
            <person name="Tomita M."/>
            <person name="Numata K."/>
            <person name="Arakawa K."/>
        </authorList>
    </citation>
    <scope>NUCLEOTIDE SEQUENCE</scope>
</reference>
<gene>
    <name evidence="1" type="ORF">NPIL_614371</name>
</gene>
<evidence type="ECO:0000313" key="2">
    <source>
        <dbReference type="Proteomes" id="UP000887013"/>
    </source>
</evidence>
<name>A0A8X6UIV2_NEPPI</name>
<proteinExistence type="predicted"/>
<comment type="caution">
    <text evidence="1">The sequence shown here is derived from an EMBL/GenBank/DDBJ whole genome shotgun (WGS) entry which is preliminary data.</text>
</comment>
<dbReference type="Proteomes" id="UP000887013">
    <property type="component" value="Unassembled WGS sequence"/>
</dbReference>
<organism evidence="1 2">
    <name type="scientific">Nephila pilipes</name>
    <name type="common">Giant wood spider</name>
    <name type="synonym">Nephila maculata</name>
    <dbReference type="NCBI Taxonomy" id="299642"/>
    <lineage>
        <taxon>Eukaryota</taxon>
        <taxon>Metazoa</taxon>
        <taxon>Ecdysozoa</taxon>
        <taxon>Arthropoda</taxon>
        <taxon>Chelicerata</taxon>
        <taxon>Arachnida</taxon>
        <taxon>Araneae</taxon>
        <taxon>Araneomorphae</taxon>
        <taxon>Entelegynae</taxon>
        <taxon>Araneoidea</taxon>
        <taxon>Nephilidae</taxon>
        <taxon>Nephila</taxon>
    </lineage>
</organism>
<evidence type="ECO:0000313" key="1">
    <source>
        <dbReference type="EMBL" id="GFU14645.1"/>
    </source>
</evidence>